<dbReference type="CDD" id="cd04793">
    <property type="entry name" value="LanC"/>
    <property type="match status" value="1"/>
</dbReference>
<dbReference type="GO" id="GO:0031179">
    <property type="term" value="P:peptide modification"/>
    <property type="evidence" value="ECO:0007669"/>
    <property type="project" value="InterPro"/>
</dbReference>
<dbReference type="InterPro" id="IPR033889">
    <property type="entry name" value="LanC"/>
</dbReference>
<dbReference type="SMART" id="SM01260">
    <property type="entry name" value="LANC_like"/>
    <property type="match status" value="1"/>
</dbReference>
<dbReference type="SUPFAM" id="SSF158745">
    <property type="entry name" value="LanC-like"/>
    <property type="match status" value="1"/>
</dbReference>
<dbReference type="Proteomes" id="UP000339049">
    <property type="component" value="Unassembled WGS sequence"/>
</dbReference>
<accession>A0AAE9QUN7</accession>
<keyword evidence="1" id="KW-0862">Zinc</keyword>
<sequence>MRNILEKYEEIICKVDKLVLDSDIIDILQGSYYTENRSYLSEYPSIIIYLSYRLINCDNKEYSKLLYNRVNYYLQELLNSIKLNSTNNISLCYGFMGYVYTLEFLSKNCKEYDKLLDTLETILLALTKDRLREIKSSNIVKEEYFDIIQGVSSVARYLLSKEESTSEQELLVKEILNYLADLIINEPTIYVEYMPNEKLRKRFPSGYINLGVAHGILGPLYVLALGFEKFNITKHLLSIEKGLSYYENAFFTNKIGKIIGWNGRVSDNVDNEEFRFNISWCYGSLGMARVLYNIAKIIDSQKLREMATNVFTSSIDYLNSSEILNNAICHGRSGIMLLFNLMYLDTGKIQFKVISDHLFKEIVNEASNSEYIFVERDIYFRGVNFDEVIDYIDFGLLNGVSGIVLALMAQRTGNAYPLDRMLFMQ</sequence>
<keyword evidence="2" id="KW-0812">Transmembrane</keyword>
<keyword evidence="1" id="KW-0479">Metal-binding</keyword>
<feature type="binding site" evidence="1">
    <location>
        <position position="329"/>
    </location>
    <ligand>
        <name>Zn(2+)</name>
        <dbReference type="ChEBI" id="CHEBI:29105"/>
    </ligand>
</feature>
<dbReference type="AlphaFoldDB" id="A0AAE9QUN7"/>
<feature type="binding site" evidence="1">
    <location>
        <position position="281"/>
    </location>
    <ligand>
        <name>Zn(2+)</name>
        <dbReference type="ChEBI" id="CHEBI:29105"/>
    </ligand>
</feature>
<keyword evidence="2" id="KW-1133">Transmembrane helix</keyword>
<dbReference type="PRINTS" id="PR01955">
    <property type="entry name" value="LANCFRANKIA"/>
</dbReference>
<gene>
    <name evidence="3" type="primary">labC</name>
    <name evidence="3" type="ORF">NCTC11557_02218</name>
</gene>
<comment type="caution">
    <text evidence="3">The sequence shown here is derived from an EMBL/GenBank/DDBJ whole genome shotgun (WGS) entry which is preliminary data.</text>
</comment>
<dbReference type="Pfam" id="PF05147">
    <property type="entry name" value="LANC_like"/>
    <property type="match status" value="1"/>
</dbReference>
<dbReference type="PRINTS" id="PR01950">
    <property type="entry name" value="LANCSUPER"/>
</dbReference>
<organism evidence="3 4">
    <name type="scientific">Streptococcus dysgalactiae subsp. equisimilis</name>
    <name type="common">Streptococcus equisimilis</name>
    <dbReference type="NCBI Taxonomy" id="119602"/>
    <lineage>
        <taxon>Bacteria</taxon>
        <taxon>Bacillati</taxon>
        <taxon>Bacillota</taxon>
        <taxon>Bacilli</taxon>
        <taxon>Lactobacillales</taxon>
        <taxon>Streptococcaceae</taxon>
        <taxon>Streptococcus</taxon>
    </lineage>
</organism>
<keyword evidence="2" id="KW-0472">Membrane</keyword>
<name>A0AAE9QUN7_STREQ</name>
<evidence type="ECO:0000313" key="3">
    <source>
        <dbReference type="EMBL" id="VTT27192.1"/>
    </source>
</evidence>
<dbReference type="GO" id="GO:0046872">
    <property type="term" value="F:metal ion binding"/>
    <property type="evidence" value="ECO:0007669"/>
    <property type="project" value="UniProtKB-KW"/>
</dbReference>
<evidence type="ECO:0000256" key="1">
    <source>
        <dbReference type="PIRSR" id="PIRSR607822-1"/>
    </source>
</evidence>
<feature type="binding site" evidence="1">
    <location>
        <position position="330"/>
    </location>
    <ligand>
        <name>Zn(2+)</name>
        <dbReference type="ChEBI" id="CHEBI:29105"/>
    </ligand>
</feature>
<evidence type="ECO:0000313" key="4">
    <source>
        <dbReference type="Proteomes" id="UP000339049"/>
    </source>
</evidence>
<proteinExistence type="predicted"/>
<dbReference type="Gene3D" id="1.50.10.20">
    <property type="match status" value="1"/>
</dbReference>
<reference evidence="3 4" key="1">
    <citation type="submission" date="2019-05" db="EMBL/GenBank/DDBJ databases">
        <authorList>
            <consortium name="Pathogen Informatics"/>
        </authorList>
    </citation>
    <scope>NUCLEOTIDE SEQUENCE [LARGE SCALE GENOMIC DNA]</scope>
    <source>
        <strain evidence="3 4">NCTC11557</strain>
    </source>
</reference>
<protein>
    <submittedName>
        <fullName evidence="3">Lantibiotic biosynthesis protein</fullName>
    </submittedName>
</protein>
<dbReference type="RefSeq" id="WP_022554225.1">
    <property type="nucleotide sequence ID" value="NZ_CABEIY010000008.1"/>
</dbReference>
<feature type="transmembrane region" description="Helical" evidence="2">
    <location>
        <begin position="207"/>
        <end position="227"/>
    </location>
</feature>
<dbReference type="InterPro" id="IPR007822">
    <property type="entry name" value="LANC-like"/>
</dbReference>
<dbReference type="EMBL" id="CABEIY010000008">
    <property type="protein sequence ID" value="VTT27192.1"/>
    <property type="molecule type" value="Genomic_DNA"/>
</dbReference>
<evidence type="ECO:0000256" key="2">
    <source>
        <dbReference type="SAM" id="Phobius"/>
    </source>
</evidence>